<evidence type="ECO:0000256" key="5">
    <source>
        <dbReference type="ARBA" id="ARBA00022781"/>
    </source>
</evidence>
<dbReference type="RefSeq" id="WP_200270761.1">
    <property type="nucleotide sequence ID" value="NZ_JAENIJ010000016.1"/>
</dbReference>
<comment type="similarity">
    <text evidence="3">Belongs to the ATPase gamma chain family.</text>
</comment>
<dbReference type="Gene3D" id="3.40.1380.10">
    <property type="match status" value="1"/>
</dbReference>
<keyword evidence="6" id="KW-0406">Ion transport</keyword>
<dbReference type="NCBIfam" id="TIGR03323">
    <property type="entry name" value="alt_F1F0_F1_gam"/>
    <property type="match status" value="1"/>
</dbReference>
<evidence type="ECO:0000256" key="3">
    <source>
        <dbReference type="ARBA" id="ARBA00007681"/>
    </source>
</evidence>
<dbReference type="PANTHER" id="PTHR11693">
    <property type="entry name" value="ATP SYNTHASE GAMMA CHAIN"/>
    <property type="match status" value="1"/>
</dbReference>
<dbReference type="InterPro" id="IPR035968">
    <property type="entry name" value="ATP_synth_F1_ATPase_gsu"/>
</dbReference>
<dbReference type="SUPFAM" id="SSF52943">
    <property type="entry name" value="ATP synthase (F1-ATPase), gamma subunit"/>
    <property type="match status" value="1"/>
</dbReference>
<dbReference type="CDD" id="cd12151">
    <property type="entry name" value="F1-ATPase_gamma"/>
    <property type="match status" value="1"/>
</dbReference>
<dbReference type="PRINTS" id="PR00126">
    <property type="entry name" value="ATPASEGAMMA"/>
</dbReference>
<dbReference type="GO" id="GO:0045259">
    <property type="term" value="C:proton-transporting ATP synthase complex"/>
    <property type="evidence" value="ECO:0007669"/>
    <property type="project" value="UniProtKB-KW"/>
</dbReference>
<dbReference type="Pfam" id="PF00231">
    <property type="entry name" value="ATP-synt"/>
    <property type="match status" value="1"/>
</dbReference>
<keyword evidence="7" id="KW-0472">Membrane</keyword>
<comment type="function">
    <text evidence="1">Produces ATP from ADP in the presence of a proton gradient across the membrane. The gamma chain is believed to be important in regulating ATPase activity and the flow of protons through the CF(0) complex.</text>
</comment>
<dbReference type="InterPro" id="IPR017709">
    <property type="entry name" value="Alt_ATP_synth_F1_gsu"/>
</dbReference>
<evidence type="ECO:0000256" key="6">
    <source>
        <dbReference type="ARBA" id="ARBA00023065"/>
    </source>
</evidence>
<sequence>MSETTASLQRKIQSADDLRSVVRTMKALAASSIGQYEASVRSLADYHRHLELGLGVCLRQRGLVTTAPAKPTSKPPVIAIVFGSDQGLVGSFNDNIADFAVRELSTLTERPQVLAIGERVHTRLADAGLSMLGPFPVPNSVKAIAPLIAQIQLASEHHTRADTSVYLFHHRPKNRATYEPNRQRLLPLDSDWQSNLAKSPWPTPYLPEVLPDALTTLPALVGEYLFISLFRACAESLASENASRLNAMQRAEKNIDELVEKLHGDYNSLRQSSIDEELFDLVAGYNHLSEPD</sequence>
<evidence type="ECO:0000256" key="4">
    <source>
        <dbReference type="ARBA" id="ARBA00022448"/>
    </source>
</evidence>
<keyword evidence="5" id="KW-0375">Hydrogen ion transport</keyword>
<organism evidence="10 11">
    <name type="scientific">Luteolibacter pohnpeiensis</name>
    <dbReference type="NCBI Taxonomy" id="454153"/>
    <lineage>
        <taxon>Bacteria</taxon>
        <taxon>Pseudomonadati</taxon>
        <taxon>Verrucomicrobiota</taxon>
        <taxon>Verrucomicrobiia</taxon>
        <taxon>Verrucomicrobiales</taxon>
        <taxon>Verrucomicrobiaceae</taxon>
        <taxon>Luteolibacter</taxon>
    </lineage>
</organism>
<evidence type="ECO:0000256" key="2">
    <source>
        <dbReference type="ARBA" id="ARBA00004170"/>
    </source>
</evidence>
<dbReference type="GO" id="GO:0046933">
    <property type="term" value="F:proton-transporting ATP synthase activity, rotational mechanism"/>
    <property type="evidence" value="ECO:0007669"/>
    <property type="project" value="InterPro"/>
</dbReference>
<gene>
    <name evidence="10" type="ORF">JIN85_11485</name>
</gene>
<keyword evidence="8" id="KW-0139">CF(1)</keyword>
<comment type="subcellular location">
    <subcellularLocation>
        <location evidence="2">Membrane</location>
        <topology evidence="2">Peripheral membrane protein</topology>
    </subcellularLocation>
</comment>
<evidence type="ECO:0000256" key="7">
    <source>
        <dbReference type="ARBA" id="ARBA00023136"/>
    </source>
</evidence>
<accession>A0A934VRC2</accession>
<protein>
    <submittedName>
        <fullName evidence="10">F0F1 ATP synthase subunit gamma</fullName>
    </submittedName>
</protein>
<evidence type="ECO:0000256" key="1">
    <source>
        <dbReference type="ARBA" id="ARBA00003456"/>
    </source>
</evidence>
<evidence type="ECO:0000313" key="11">
    <source>
        <dbReference type="Proteomes" id="UP000603141"/>
    </source>
</evidence>
<evidence type="ECO:0000256" key="8">
    <source>
        <dbReference type="ARBA" id="ARBA00023196"/>
    </source>
</evidence>
<proteinExistence type="inferred from homology"/>
<dbReference type="Gene3D" id="1.10.287.80">
    <property type="entry name" value="ATP synthase, gamma subunit, helix hairpin domain"/>
    <property type="match status" value="1"/>
</dbReference>
<dbReference type="EMBL" id="JAENIJ010000016">
    <property type="protein sequence ID" value="MBK1883041.1"/>
    <property type="molecule type" value="Genomic_DNA"/>
</dbReference>
<reference evidence="10" key="1">
    <citation type="submission" date="2021-01" db="EMBL/GenBank/DDBJ databases">
        <title>Modified the classification status of verrucomicrobia.</title>
        <authorList>
            <person name="Feng X."/>
        </authorList>
    </citation>
    <scope>NUCLEOTIDE SEQUENCE</scope>
    <source>
        <strain evidence="10">KCTC 22041</strain>
    </source>
</reference>
<comment type="caution">
    <text evidence="10">The sequence shown here is derived from an EMBL/GenBank/DDBJ whole genome shotgun (WGS) entry which is preliminary data.</text>
</comment>
<keyword evidence="11" id="KW-1185">Reference proteome</keyword>
<keyword evidence="4" id="KW-0813">Transport</keyword>
<evidence type="ECO:0000256" key="9">
    <source>
        <dbReference type="ARBA" id="ARBA00023310"/>
    </source>
</evidence>
<dbReference type="Proteomes" id="UP000603141">
    <property type="component" value="Unassembled WGS sequence"/>
</dbReference>
<evidence type="ECO:0000313" key="10">
    <source>
        <dbReference type="EMBL" id="MBK1883041.1"/>
    </source>
</evidence>
<dbReference type="AlphaFoldDB" id="A0A934VRC2"/>
<dbReference type="InterPro" id="IPR000131">
    <property type="entry name" value="ATP_synth_F1_gsu"/>
</dbReference>
<keyword evidence="9" id="KW-0066">ATP synthesis</keyword>
<dbReference type="PANTHER" id="PTHR11693:SF22">
    <property type="entry name" value="ATP SYNTHASE SUBUNIT GAMMA, MITOCHONDRIAL"/>
    <property type="match status" value="1"/>
</dbReference>
<name>A0A934VRC2_9BACT</name>